<feature type="domain" description="Helix-turn-helix" evidence="2">
    <location>
        <begin position="1184"/>
        <end position="1243"/>
    </location>
</feature>
<evidence type="ECO:0000259" key="2">
    <source>
        <dbReference type="Pfam" id="PF26215"/>
    </source>
</evidence>
<dbReference type="Proteomes" id="UP000663823">
    <property type="component" value="Unassembled WGS sequence"/>
</dbReference>
<organism evidence="6 8">
    <name type="scientific">Rotaria sordida</name>
    <dbReference type="NCBI Taxonomy" id="392033"/>
    <lineage>
        <taxon>Eukaryota</taxon>
        <taxon>Metazoa</taxon>
        <taxon>Spiralia</taxon>
        <taxon>Gnathifera</taxon>
        <taxon>Rotifera</taxon>
        <taxon>Eurotatoria</taxon>
        <taxon>Bdelloidea</taxon>
        <taxon>Philodinida</taxon>
        <taxon>Philodinidae</taxon>
        <taxon>Rotaria</taxon>
    </lineage>
</organism>
<sequence length="1340" mass="158134">MSSITLNNPNNPTPQPQQQQQEFHQCHACGRGVLGGNQSSNYLGGNQSSNYLGANNQSGTYGANNQSGNYGGNQSGNYGGNQSSNYRGNQSGNYGGNQFGNYGNYRNNVRSNYQSNRSNYSNRFNSRNRNGNYRSRSRSRPPYYNSGHRFYRRTYYNRNYRSQRPQQQYHNNRRGNYRGNFRNNYQRQYRQPRPLTVGDFLPQQCQNGQNISTHTTNNIPVNALPQRPQFINNNNTTQPFVVQQDNQNDQIQPQGQQYQQIRTTSSYRRRERRRQQQQNRHNRINNNNNNNNNRFAVLAEEQQQFIDNEEENINYDNQINKTNKKNKKNKTKIRSYLNLNCILNYFKNKNPPKDPKEFKEFKEFTDLLQDNRTCDGMKNFLINSAPVYDEQIRAEYELQVWQNYLKLGEDYKYWAKEVVQRTKKRDDNVNRRFINKKTDQLSSTIRQTRTTISGLQIELGDYWARITSRKKYVKNVQTTTDSNTTTSTSTDAPHISYNINQFEKFISNYIVDYTNHVKTMCDRRILLAKAQMEEYKALEEFEKISTAPHKIIHLVLKPKMKIWSIKNKNYHMAQKRLQSNLLPKFITKNDLSFKIDESILKQNDIQTIYNDMHQIKNEFYRRSMELYSRVASTEFDMIKNEIETIIEENRPDTLSITPNDDNVDLNDAQQLTQDDNKEDKSYAAFEHYHQLRVKRLNLEAEQSSNTTSRYRPDPFIIGPNIINEVPQMKLTEEEYQLLNLGPRFIFNDPKTAARRRITELATLRRKIETRFHEKKVSPGRPVQQFITELDTLLQNLHNSPASITTNCRQINQITSQNTSITIPNDLIISSQSQTNTRMVKKKKNYHRLIKRLKYKFRLTNTILRKTDKSKVFHLGKLQNYEKGSEEYMNKTNAYTCLGTEDPLPNLLQRTNLYLLNLRLAKWITQKQYEQLCVKVDEVELAHLYYLPKAHKPGTPLRPIISGLKHPTIKISKFLDDLLRPLFDKMASNTTVMSGFELVKKLQQWSQVNMKKETILCTVDVADLYTMSPQVEGVLTLKKMLDFLHIKQIKELKVEAIIRLARFVMQNNYFKYNGQYYHQIRGGAMGSPLTLTIANCYMFFYERDIVRQISNSGGLYLRYIDDLFIIINWPVRHFMKQIDRWNKFDKNIKLSANINSYADFLDVHIENRDGQLFTTVYYKPSYEPYYLPFNSVHPMHMKKNIAFAMLLRAIRYCSTFDAYVKEKNTLRITLLLNKYPGKFIDQQFEKVFLKFQINEPLTRTNYNALREKVINTPYSDKTPVDHTRTMFIHFTYCTSMKAFPKKFHALWNKYFGESPINEITPVLGTRNVDNLQRRLVHTRRY</sequence>
<evidence type="ECO:0000313" key="7">
    <source>
        <dbReference type="EMBL" id="CAF3836038.1"/>
    </source>
</evidence>
<feature type="region of interest" description="Disordered" evidence="1">
    <location>
        <begin position="249"/>
        <end position="292"/>
    </location>
</feature>
<evidence type="ECO:0000313" key="4">
    <source>
        <dbReference type="EMBL" id="CAF0968996.1"/>
    </source>
</evidence>
<dbReference type="EMBL" id="CAJNOO010000382">
    <property type="protein sequence ID" value="CAF0926503.1"/>
    <property type="molecule type" value="Genomic_DNA"/>
</dbReference>
<dbReference type="Proteomes" id="UP000663882">
    <property type="component" value="Unassembled WGS sequence"/>
</dbReference>
<dbReference type="Proteomes" id="UP000663889">
    <property type="component" value="Unassembled WGS sequence"/>
</dbReference>
<gene>
    <name evidence="6" type="ORF">JXQ802_LOCUS24077</name>
    <name evidence="7" type="ORF">OTI717_LOCUS20287</name>
    <name evidence="5" type="ORF">PYM288_LOCUS16638</name>
    <name evidence="3" type="ORF">RFH988_LOCUS10294</name>
    <name evidence="4" type="ORF">SEV965_LOCUS9144</name>
</gene>
<dbReference type="Pfam" id="PF26215">
    <property type="entry name" value="HTH_animal"/>
    <property type="match status" value="1"/>
</dbReference>
<dbReference type="Proteomes" id="UP000663870">
    <property type="component" value="Unassembled WGS sequence"/>
</dbReference>
<evidence type="ECO:0000313" key="5">
    <source>
        <dbReference type="EMBL" id="CAF1040894.1"/>
    </source>
</evidence>
<feature type="compositionally biased region" description="Low complexity" evidence="1">
    <location>
        <begin position="80"/>
        <end position="92"/>
    </location>
</feature>
<comment type="caution">
    <text evidence="6">The sequence shown here is derived from an EMBL/GenBank/DDBJ whole genome shotgun (WGS) entry which is preliminary data.</text>
</comment>
<protein>
    <recommendedName>
        <fullName evidence="2">Helix-turn-helix domain-containing protein</fullName>
    </recommendedName>
</protein>
<dbReference type="EMBL" id="CAJNOU010000351">
    <property type="protein sequence ID" value="CAF0968996.1"/>
    <property type="molecule type" value="Genomic_DNA"/>
</dbReference>
<feature type="compositionally biased region" description="Low complexity" evidence="1">
    <location>
        <begin position="249"/>
        <end position="261"/>
    </location>
</feature>
<dbReference type="PANTHER" id="PTHR21301:SF10">
    <property type="entry name" value="REVERSE TRANSCRIPTASE DOMAIN-CONTAINING PROTEIN"/>
    <property type="match status" value="1"/>
</dbReference>
<name>A0A814VYZ5_9BILA</name>
<reference evidence="6" key="1">
    <citation type="submission" date="2021-02" db="EMBL/GenBank/DDBJ databases">
        <authorList>
            <person name="Nowell W R."/>
        </authorList>
    </citation>
    <scope>NUCLEOTIDE SEQUENCE</scope>
</reference>
<accession>A0A814VYZ5</accession>
<dbReference type="EMBL" id="CAJOAX010003096">
    <property type="protein sequence ID" value="CAF3836038.1"/>
    <property type="molecule type" value="Genomic_DNA"/>
</dbReference>
<feature type="compositionally biased region" description="Low complexity" evidence="1">
    <location>
        <begin position="153"/>
        <end position="170"/>
    </location>
</feature>
<feature type="compositionally biased region" description="Gly residues" evidence="1">
    <location>
        <begin position="69"/>
        <end position="79"/>
    </location>
</feature>
<dbReference type="EMBL" id="CAJNOL010000772">
    <property type="protein sequence ID" value="CAF1194634.1"/>
    <property type="molecule type" value="Genomic_DNA"/>
</dbReference>
<dbReference type="EMBL" id="CAJNOH010000439">
    <property type="protein sequence ID" value="CAF1040894.1"/>
    <property type="molecule type" value="Genomic_DNA"/>
</dbReference>
<feature type="region of interest" description="Disordered" evidence="1">
    <location>
        <begin position="56"/>
        <end position="180"/>
    </location>
</feature>
<evidence type="ECO:0000313" key="8">
    <source>
        <dbReference type="Proteomes" id="UP000663870"/>
    </source>
</evidence>
<evidence type="ECO:0000313" key="6">
    <source>
        <dbReference type="EMBL" id="CAF1194634.1"/>
    </source>
</evidence>
<proteinExistence type="predicted"/>
<feature type="region of interest" description="Disordered" evidence="1">
    <location>
        <begin position="1"/>
        <end position="23"/>
    </location>
</feature>
<evidence type="ECO:0000313" key="3">
    <source>
        <dbReference type="EMBL" id="CAF0926503.1"/>
    </source>
</evidence>
<evidence type="ECO:0000256" key="1">
    <source>
        <dbReference type="SAM" id="MobiDB-lite"/>
    </source>
</evidence>
<feature type="compositionally biased region" description="Low complexity" evidence="1">
    <location>
        <begin position="99"/>
        <end position="146"/>
    </location>
</feature>
<dbReference type="InterPro" id="IPR058912">
    <property type="entry name" value="HTH_animal"/>
</dbReference>
<dbReference type="Proteomes" id="UP000663854">
    <property type="component" value="Unassembled WGS sequence"/>
</dbReference>
<feature type="compositionally biased region" description="Basic residues" evidence="1">
    <location>
        <begin position="267"/>
        <end position="283"/>
    </location>
</feature>
<dbReference type="PANTHER" id="PTHR21301">
    <property type="entry name" value="REVERSE TRANSCRIPTASE"/>
    <property type="match status" value="1"/>
</dbReference>
<keyword evidence="8" id="KW-1185">Reference proteome</keyword>